<evidence type="ECO:0000259" key="1">
    <source>
        <dbReference type="Pfam" id="PF02627"/>
    </source>
</evidence>
<dbReference type="Pfam" id="PF02627">
    <property type="entry name" value="CMD"/>
    <property type="match status" value="1"/>
</dbReference>
<keyword evidence="2" id="KW-0575">Peroxidase</keyword>
<dbReference type="PANTHER" id="PTHR34846:SF5">
    <property type="entry name" value="CARBOXYMUCONOLACTONE DECARBOXYLASE-LIKE DOMAIN-CONTAINING PROTEIN"/>
    <property type="match status" value="1"/>
</dbReference>
<accession>A0A7W7T2M4</accession>
<dbReference type="RefSeq" id="WP_184668485.1">
    <property type="nucleotide sequence ID" value="NZ_BAABAI010000013.1"/>
</dbReference>
<keyword evidence="2" id="KW-0560">Oxidoreductase</keyword>
<proteinExistence type="predicted"/>
<name>A0A7W7T2M4_9PSEU</name>
<dbReference type="Gene3D" id="1.20.1290.10">
    <property type="entry name" value="AhpD-like"/>
    <property type="match status" value="1"/>
</dbReference>
<sequence length="188" mass="20458">MAFIDLVSDDADKPAEVEAVFAAAREGYGFVPNVLRALAHCPDLLTTFAPFWAQVYRSPTIGGRLRALSALGTAQAQSCTYCVAHMSASARRVGMSEQEVSAVGDPHVEQRVFHDERETLVLEVAAALTRDPDGVTDDLRARLRRHLTDAEIVNVVVAIGLYNLTSRFLKALDVEVEDVFTATPTTGR</sequence>
<dbReference type="InterPro" id="IPR003779">
    <property type="entry name" value="CMD-like"/>
</dbReference>
<dbReference type="Proteomes" id="UP000542674">
    <property type="component" value="Unassembled WGS sequence"/>
</dbReference>
<dbReference type="SUPFAM" id="SSF69118">
    <property type="entry name" value="AhpD-like"/>
    <property type="match status" value="1"/>
</dbReference>
<organism evidence="2 3">
    <name type="scientific">Saccharothrix violaceirubra</name>
    <dbReference type="NCBI Taxonomy" id="413306"/>
    <lineage>
        <taxon>Bacteria</taxon>
        <taxon>Bacillati</taxon>
        <taxon>Actinomycetota</taxon>
        <taxon>Actinomycetes</taxon>
        <taxon>Pseudonocardiales</taxon>
        <taxon>Pseudonocardiaceae</taxon>
        <taxon>Saccharothrix</taxon>
    </lineage>
</organism>
<dbReference type="AlphaFoldDB" id="A0A7W7T2M4"/>
<protein>
    <submittedName>
        <fullName evidence="2">Putative peroxidase-related enzyme</fullName>
    </submittedName>
</protein>
<gene>
    <name evidence="2" type="ORF">F4559_002455</name>
</gene>
<reference evidence="2 3" key="1">
    <citation type="submission" date="2020-08" db="EMBL/GenBank/DDBJ databases">
        <title>Sequencing the genomes of 1000 actinobacteria strains.</title>
        <authorList>
            <person name="Klenk H.-P."/>
        </authorList>
    </citation>
    <scope>NUCLEOTIDE SEQUENCE [LARGE SCALE GENOMIC DNA]</scope>
    <source>
        <strain evidence="2 3">DSM 45084</strain>
    </source>
</reference>
<dbReference type="GO" id="GO:0051920">
    <property type="term" value="F:peroxiredoxin activity"/>
    <property type="evidence" value="ECO:0007669"/>
    <property type="project" value="InterPro"/>
</dbReference>
<dbReference type="EMBL" id="JACHJS010000001">
    <property type="protein sequence ID" value="MBB4965096.1"/>
    <property type="molecule type" value="Genomic_DNA"/>
</dbReference>
<feature type="domain" description="Carboxymuconolactone decarboxylase-like" evidence="1">
    <location>
        <begin position="42"/>
        <end position="103"/>
    </location>
</feature>
<keyword evidence="3" id="KW-1185">Reference proteome</keyword>
<dbReference type="PANTHER" id="PTHR34846">
    <property type="entry name" value="4-CARBOXYMUCONOLACTONE DECARBOXYLASE FAMILY PROTEIN (AFU_ORTHOLOGUE AFUA_6G11590)"/>
    <property type="match status" value="1"/>
</dbReference>
<evidence type="ECO:0000313" key="3">
    <source>
        <dbReference type="Proteomes" id="UP000542674"/>
    </source>
</evidence>
<comment type="caution">
    <text evidence="2">The sequence shown here is derived from an EMBL/GenBank/DDBJ whole genome shotgun (WGS) entry which is preliminary data.</text>
</comment>
<evidence type="ECO:0000313" key="2">
    <source>
        <dbReference type="EMBL" id="MBB4965096.1"/>
    </source>
</evidence>
<dbReference type="InterPro" id="IPR029032">
    <property type="entry name" value="AhpD-like"/>
</dbReference>